<reference evidence="2" key="1">
    <citation type="submission" date="2019-12" db="EMBL/GenBank/DDBJ databases">
        <title>Genome sequencing and annotation of Brassica cretica.</title>
        <authorList>
            <person name="Studholme D.J."/>
            <person name="Sarris P.F."/>
        </authorList>
    </citation>
    <scope>NUCLEOTIDE SEQUENCE</scope>
    <source>
        <strain evidence="2">PFS-001/15</strain>
        <tissue evidence="2">Leaf</tissue>
    </source>
</reference>
<evidence type="ECO:0000256" key="1">
    <source>
        <dbReference type="SAM" id="MobiDB-lite"/>
    </source>
</evidence>
<accession>A0A8S9FXR0</accession>
<proteinExistence type="predicted"/>
<evidence type="ECO:0000313" key="3">
    <source>
        <dbReference type="Proteomes" id="UP000712281"/>
    </source>
</evidence>
<comment type="caution">
    <text evidence="2">The sequence shown here is derived from an EMBL/GenBank/DDBJ whole genome shotgun (WGS) entry which is preliminary data.</text>
</comment>
<organism evidence="2 3">
    <name type="scientific">Brassica cretica</name>
    <name type="common">Mustard</name>
    <dbReference type="NCBI Taxonomy" id="69181"/>
    <lineage>
        <taxon>Eukaryota</taxon>
        <taxon>Viridiplantae</taxon>
        <taxon>Streptophyta</taxon>
        <taxon>Embryophyta</taxon>
        <taxon>Tracheophyta</taxon>
        <taxon>Spermatophyta</taxon>
        <taxon>Magnoliopsida</taxon>
        <taxon>eudicotyledons</taxon>
        <taxon>Gunneridae</taxon>
        <taxon>Pentapetalae</taxon>
        <taxon>rosids</taxon>
        <taxon>malvids</taxon>
        <taxon>Brassicales</taxon>
        <taxon>Brassicaceae</taxon>
        <taxon>Brassiceae</taxon>
        <taxon>Brassica</taxon>
    </lineage>
</organism>
<gene>
    <name evidence="2" type="ORF">F2Q68_00020895</name>
</gene>
<name>A0A8S9FXR0_BRACR</name>
<protein>
    <submittedName>
        <fullName evidence="2">Uncharacterized protein</fullName>
    </submittedName>
</protein>
<dbReference type="Proteomes" id="UP000712281">
    <property type="component" value="Unassembled WGS sequence"/>
</dbReference>
<evidence type="ECO:0000313" key="2">
    <source>
        <dbReference type="EMBL" id="KAF2535522.1"/>
    </source>
</evidence>
<feature type="compositionally biased region" description="Basic and acidic residues" evidence="1">
    <location>
        <begin position="46"/>
        <end position="56"/>
    </location>
</feature>
<dbReference type="AlphaFoldDB" id="A0A8S9FXR0"/>
<sequence>MRETTHRSWKTSSLSWEQLVVSSPQLGGVFRSEPVGPGVEQGLRNRFGEKEEKGETAKGSYGATVMGKTAPFGNMRETRAGRLAHSAGNSWWSAHLSWEECSGPNQCGRVRAVMDRAGGPSVTVTSSAS</sequence>
<dbReference type="EMBL" id="QGKW02002228">
    <property type="protein sequence ID" value="KAF2535522.1"/>
    <property type="molecule type" value="Genomic_DNA"/>
</dbReference>
<feature type="region of interest" description="Disordered" evidence="1">
    <location>
        <begin position="27"/>
        <end position="64"/>
    </location>
</feature>